<protein>
    <submittedName>
        <fullName evidence="1">Uncharacterized protein</fullName>
    </submittedName>
</protein>
<accession>A0ACC1KV29</accession>
<proteinExistence type="predicted"/>
<dbReference type="EMBL" id="JANBUP010003855">
    <property type="protein sequence ID" value="KAJ2795516.1"/>
    <property type="molecule type" value="Genomic_DNA"/>
</dbReference>
<evidence type="ECO:0000313" key="1">
    <source>
        <dbReference type="EMBL" id="KAJ2795516.1"/>
    </source>
</evidence>
<sequence length="368" mass="40034">DADGEIEGGDDGSCSSSSDNEADDLEDSSPSSDMEFAQRFYGDNISAGYLTDDHEHDGYNDNDAHVADLRSSAAALFNHTTYPESIGSGSISSSLSPSSTLSASPMAVASSTPNQPADMYLGERLDAEDLSLLVSLPKPDVNRLNLLRLCVDVLRETSDIDEIVGWIDLRVWRALSTWFLNHPHNNILHMAVYQLVSIITLETVRLRRAHRRLVADPRNQQTSAGPSKSTLGGSAGEGYTSTAKTRGSAGNGRGDLLATGGTSFGSGPEVCQLESRVQAAAKRRARRRRAMAERIRRDESTNCDNILTYLIEQNQWVDKLVRRAVSPSFDGAHGFISLILNTLRLAVQVDRRRPVASSLAKKCADLKQ</sequence>
<feature type="non-terminal residue" evidence="1">
    <location>
        <position position="1"/>
    </location>
</feature>
<organism evidence="1 2">
    <name type="scientific">Coemansia furcata</name>
    <dbReference type="NCBI Taxonomy" id="417177"/>
    <lineage>
        <taxon>Eukaryota</taxon>
        <taxon>Fungi</taxon>
        <taxon>Fungi incertae sedis</taxon>
        <taxon>Zoopagomycota</taxon>
        <taxon>Kickxellomycotina</taxon>
        <taxon>Kickxellomycetes</taxon>
        <taxon>Kickxellales</taxon>
        <taxon>Kickxellaceae</taxon>
        <taxon>Coemansia</taxon>
    </lineage>
</organism>
<evidence type="ECO:0000313" key="2">
    <source>
        <dbReference type="Proteomes" id="UP001140096"/>
    </source>
</evidence>
<comment type="caution">
    <text evidence="1">The sequence shown here is derived from an EMBL/GenBank/DDBJ whole genome shotgun (WGS) entry which is preliminary data.</text>
</comment>
<name>A0ACC1KV29_9FUNG</name>
<reference evidence="1" key="1">
    <citation type="submission" date="2022-07" db="EMBL/GenBank/DDBJ databases">
        <title>Phylogenomic reconstructions and comparative analyses of Kickxellomycotina fungi.</title>
        <authorList>
            <person name="Reynolds N.K."/>
            <person name="Stajich J.E."/>
            <person name="Barry K."/>
            <person name="Grigoriev I.V."/>
            <person name="Crous P."/>
            <person name="Smith M.E."/>
        </authorList>
    </citation>
    <scope>NUCLEOTIDE SEQUENCE</scope>
    <source>
        <strain evidence="1">CBS 102833</strain>
    </source>
</reference>
<gene>
    <name evidence="1" type="ORF">H4S07_006467</name>
</gene>
<keyword evidence="2" id="KW-1185">Reference proteome</keyword>
<dbReference type="Proteomes" id="UP001140096">
    <property type="component" value="Unassembled WGS sequence"/>
</dbReference>
<feature type="non-terminal residue" evidence="1">
    <location>
        <position position="368"/>
    </location>
</feature>